<dbReference type="GO" id="GO:0006289">
    <property type="term" value="P:nucleotide-excision repair"/>
    <property type="evidence" value="ECO:0007669"/>
    <property type="project" value="InterPro"/>
</dbReference>
<dbReference type="OrthoDB" id="541883at2759"/>
<keyword evidence="6" id="KW-0234">DNA repair</keyword>
<accession>C5P6J7</accession>
<name>C5P6J7_COCP7</name>
<dbReference type="GO" id="GO:0005739">
    <property type="term" value="C:mitochondrion"/>
    <property type="evidence" value="ECO:0007669"/>
    <property type="project" value="TreeGrafter"/>
</dbReference>
<protein>
    <submittedName>
        <fullName evidence="8">UV-damage endonuclease, putative</fullName>
    </submittedName>
</protein>
<keyword evidence="5" id="KW-0378">Hydrolase</keyword>
<evidence type="ECO:0000313" key="8">
    <source>
        <dbReference type="EMBL" id="EER27047.1"/>
    </source>
</evidence>
<evidence type="ECO:0000256" key="6">
    <source>
        <dbReference type="ARBA" id="ARBA00023204"/>
    </source>
</evidence>
<dbReference type="Gene3D" id="3.20.20.150">
    <property type="entry name" value="Divalent-metal-dependent TIM barrel enzymes"/>
    <property type="match status" value="1"/>
</dbReference>
<evidence type="ECO:0000256" key="1">
    <source>
        <dbReference type="ARBA" id="ARBA00022722"/>
    </source>
</evidence>
<organism evidence="8 9">
    <name type="scientific">Coccidioides posadasii (strain C735)</name>
    <name type="common">Valley fever fungus</name>
    <dbReference type="NCBI Taxonomy" id="222929"/>
    <lineage>
        <taxon>Eukaryota</taxon>
        <taxon>Fungi</taxon>
        <taxon>Dikarya</taxon>
        <taxon>Ascomycota</taxon>
        <taxon>Pezizomycotina</taxon>
        <taxon>Eurotiomycetes</taxon>
        <taxon>Eurotiomycetidae</taxon>
        <taxon>Onygenales</taxon>
        <taxon>Onygenaceae</taxon>
        <taxon>Coccidioides</taxon>
    </lineage>
</organism>
<feature type="region of interest" description="Disordered" evidence="7">
    <location>
        <begin position="503"/>
        <end position="552"/>
    </location>
</feature>
<dbReference type="GO" id="GO:0043504">
    <property type="term" value="P:mitochondrial DNA repair"/>
    <property type="evidence" value="ECO:0007669"/>
    <property type="project" value="TreeGrafter"/>
</dbReference>
<dbReference type="EMBL" id="ACFW01000025">
    <property type="protein sequence ID" value="EER27047.1"/>
    <property type="molecule type" value="Genomic_DNA"/>
</dbReference>
<keyword evidence="4" id="KW-0228">DNA excision</keyword>
<feature type="compositionally biased region" description="Basic residues" evidence="7">
    <location>
        <begin position="536"/>
        <end position="552"/>
    </location>
</feature>
<reference evidence="8 9" key="1">
    <citation type="journal article" date="2009" name="Genome Res.">
        <title>Comparative genomic analyses of the human fungal pathogens Coccidioides and their relatives.</title>
        <authorList>
            <person name="Sharpton T.J."/>
            <person name="Stajich J.E."/>
            <person name="Rounsley S.D."/>
            <person name="Gardner M.J."/>
            <person name="Wortman J.R."/>
            <person name="Jordar V.S."/>
            <person name="Maiti R."/>
            <person name="Kodira C.D."/>
            <person name="Neafsey D.E."/>
            <person name="Zeng Q."/>
            <person name="Hung C.-Y."/>
            <person name="McMahan C."/>
            <person name="Muszewska A."/>
            <person name="Grynberg M."/>
            <person name="Mandel M.A."/>
            <person name="Kellner E.M."/>
            <person name="Barker B.M."/>
            <person name="Galgiani J.N."/>
            <person name="Orbach M.J."/>
            <person name="Kirkland T.N."/>
            <person name="Cole G.T."/>
            <person name="Henn M.R."/>
            <person name="Birren B.W."/>
            <person name="Taylor J.W."/>
        </authorList>
    </citation>
    <scope>NUCLEOTIDE SEQUENCE [LARGE SCALE GENOMIC DNA]</scope>
    <source>
        <strain evidence="9">C735</strain>
    </source>
</reference>
<dbReference type="SUPFAM" id="SSF51658">
    <property type="entry name" value="Xylose isomerase-like"/>
    <property type="match status" value="1"/>
</dbReference>
<dbReference type="GO" id="GO:0004519">
    <property type="term" value="F:endonuclease activity"/>
    <property type="evidence" value="ECO:0007669"/>
    <property type="project" value="UniProtKB-KW"/>
</dbReference>
<dbReference type="PANTHER" id="PTHR31290">
    <property type="entry name" value="UV-DAMAGE ENDONUCLEASE"/>
    <property type="match status" value="1"/>
</dbReference>
<keyword evidence="1" id="KW-0540">Nuclease</keyword>
<keyword evidence="3" id="KW-0227">DNA damage</keyword>
<evidence type="ECO:0000256" key="5">
    <source>
        <dbReference type="ARBA" id="ARBA00022801"/>
    </source>
</evidence>
<dbReference type="Proteomes" id="UP000009084">
    <property type="component" value="Unassembled WGS sequence"/>
</dbReference>
<gene>
    <name evidence="8" type="ORF">CPC735_023830</name>
</gene>
<feature type="region of interest" description="Disordered" evidence="7">
    <location>
        <begin position="155"/>
        <end position="175"/>
    </location>
</feature>
<dbReference type="Pfam" id="PF03851">
    <property type="entry name" value="UvdE"/>
    <property type="match status" value="1"/>
</dbReference>
<dbReference type="GO" id="GO:0005634">
    <property type="term" value="C:nucleus"/>
    <property type="evidence" value="ECO:0007669"/>
    <property type="project" value="TreeGrafter"/>
</dbReference>
<dbReference type="KEGG" id="cpw:9694687"/>
<sequence length="552" mass="62868">MLRGFIRVLHPRGRAPLADRKSRVDRQIMARATRRNVATHNYKISGTESESSLSSAVSDYGETIAAIQANGFAKSKTEHLDMLDPEIDSEEPAEEEEVKGAAARRPPPVNSDYLPLPWRGRLGYACLCTYLRNCNPPVFCSRTCRIASILEYRHPLKDPSQPAHPTKNRPDRDQTPDVVRGEVYVQALGLANARDIIKMLRWNERFGIRFMRLSSEMFPFASHPEHGYKLAPFASEALADAGKVATELGHRLTVHPGQFTQLGSPRREVIESSIRDLEYHAEMLGLLKLPPQQDLDAVMIVHMGGTFGDKQVTLKRFKAVYKTLSQDIKKRLVLENDDVNWTVHDLLPVCEELDIPLVLDYHHHNINFDADKIREGTLDIIKLYDRIRATWTKKGITQKMHYSEPTPSAITKMQRRKHNSRVQMLPPCDPTMDLMIEAKDKEQAVFDLMKTYKLPGFEKVNEIIPHVRPRELEDGIDIGGPEGRVYWPVGMEHWLRPEKRVVKRKMKNDEPGSNKSGPRTKAMAEESEGEGIMTKRPARRKSLKAKAKSKKT</sequence>
<evidence type="ECO:0000256" key="3">
    <source>
        <dbReference type="ARBA" id="ARBA00022763"/>
    </source>
</evidence>
<dbReference type="InterPro" id="IPR004601">
    <property type="entry name" value="UvdE"/>
</dbReference>
<dbReference type="NCBIfam" id="TIGR00629">
    <property type="entry name" value="uvde"/>
    <property type="match status" value="1"/>
</dbReference>
<evidence type="ECO:0000313" key="9">
    <source>
        <dbReference type="Proteomes" id="UP000009084"/>
    </source>
</evidence>
<dbReference type="PANTHER" id="PTHR31290:SF5">
    <property type="entry name" value="UV-DAMAGE ENDONUCLEASE"/>
    <property type="match status" value="1"/>
</dbReference>
<dbReference type="VEuPathDB" id="FungiDB:CPC735_023830"/>
<evidence type="ECO:0000256" key="2">
    <source>
        <dbReference type="ARBA" id="ARBA00022759"/>
    </source>
</evidence>
<proteinExistence type="predicted"/>
<dbReference type="GO" id="GO:0016787">
    <property type="term" value="F:hydrolase activity"/>
    <property type="evidence" value="ECO:0007669"/>
    <property type="project" value="UniProtKB-KW"/>
</dbReference>
<dbReference type="GO" id="GO:0009411">
    <property type="term" value="P:response to UV"/>
    <property type="evidence" value="ECO:0007669"/>
    <property type="project" value="InterPro"/>
</dbReference>
<keyword evidence="2 8" id="KW-0255">Endonuclease</keyword>
<evidence type="ECO:0000256" key="7">
    <source>
        <dbReference type="SAM" id="MobiDB-lite"/>
    </source>
</evidence>
<evidence type="ECO:0000256" key="4">
    <source>
        <dbReference type="ARBA" id="ARBA00022769"/>
    </source>
</evidence>
<dbReference type="HOGENOM" id="CLU_017168_1_1_1"/>
<dbReference type="AlphaFoldDB" id="C5P6J7"/>
<dbReference type="InterPro" id="IPR036237">
    <property type="entry name" value="Xyl_isomerase-like_sf"/>
</dbReference>
<comment type="caution">
    <text evidence="8">The sequence shown here is derived from an EMBL/GenBank/DDBJ whole genome shotgun (WGS) entry which is preliminary data.</text>
</comment>